<organism evidence="3 4">
    <name type="scientific">Cellulomonas iranensis</name>
    <dbReference type="NCBI Taxonomy" id="76862"/>
    <lineage>
        <taxon>Bacteria</taxon>
        <taxon>Bacillati</taxon>
        <taxon>Actinomycetota</taxon>
        <taxon>Actinomycetes</taxon>
        <taxon>Micrococcales</taxon>
        <taxon>Cellulomonadaceae</taxon>
        <taxon>Cellulomonas</taxon>
    </lineage>
</organism>
<accession>A0ABU0GG55</accession>
<evidence type="ECO:0000259" key="2">
    <source>
        <dbReference type="Pfam" id="PF01757"/>
    </source>
</evidence>
<dbReference type="Pfam" id="PF01757">
    <property type="entry name" value="Acyl_transf_3"/>
    <property type="match status" value="1"/>
</dbReference>
<feature type="transmembrane region" description="Helical" evidence="1">
    <location>
        <begin position="21"/>
        <end position="40"/>
    </location>
</feature>
<evidence type="ECO:0000313" key="3">
    <source>
        <dbReference type="EMBL" id="MDQ0424073.1"/>
    </source>
</evidence>
<dbReference type="InterPro" id="IPR050879">
    <property type="entry name" value="Acyltransferase_3"/>
</dbReference>
<proteinExistence type="predicted"/>
<feature type="transmembrane region" description="Helical" evidence="1">
    <location>
        <begin position="148"/>
        <end position="168"/>
    </location>
</feature>
<feature type="transmembrane region" description="Helical" evidence="1">
    <location>
        <begin position="102"/>
        <end position="128"/>
    </location>
</feature>
<feature type="transmembrane region" description="Helical" evidence="1">
    <location>
        <begin position="60"/>
        <end position="81"/>
    </location>
</feature>
<evidence type="ECO:0000313" key="4">
    <source>
        <dbReference type="Proteomes" id="UP001240250"/>
    </source>
</evidence>
<gene>
    <name evidence="3" type="ORF">JO380_000454</name>
</gene>
<keyword evidence="4" id="KW-1185">Reference proteome</keyword>
<keyword evidence="1" id="KW-0812">Transmembrane</keyword>
<keyword evidence="1" id="KW-1133">Transmembrane helix</keyword>
<evidence type="ECO:0000256" key="1">
    <source>
        <dbReference type="SAM" id="Phobius"/>
    </source>
</evidence>
<dbReference type="InterPro" id="IPR002656">
    <property type="entry name" value="Acyl_transf_3_dom"/>
</dbReference>
<feature type="transmembrane region" description="Helical" evidence="1">
    <location>
        <begin position="339"/>
        <end position="360"/>
    </location>
</feature>
<name>A0ABU0GG55_9CELL</name>
<keyword evidence="1" id="KW-0472">Membrane</keyword>
<comment type="caution">
    <text evidence="3">The sequence shown here is derived from an EMBL/GenBank/DDBJ whole genome shotgun (WGS) entry which is preliminary data.</text>
</comment>
<reference evidence="3 4" key="1">
    <citation type="submission" date="2023-07" db="EMBL/GenBank/DDBJ databases">
        <title>Sequencing the genomes of 1000 actinobacteria strains.</title>
        <authorList>
            <person name="Klenk H.-P."/>
        </authorList>
    </citation>
    <scope>NUCLEOTIDE SEQUENCE [LARGE SCALE GENOMIC DNA]</scope>
    <source>
        <strain evidence="3 4">DSM 14785</strain>
    </source>
</reference>
<feature type="domain" description="Acyltransferase 3" evidence="2">
    <location>
        <begin position="21"/>
        <end position="360"/>
    </location>
</feature>
<feature type="transmembrane region" description="Helical" evidence="1">
    <location>
        <begin position="220"/>
        <end position="240"/>
    </location>
</feature>
<feature type="transmembrane region" description="Helical" evidence="1">
    <location>
        <begin position="175"/>
        <end position="193"/>
    </location>
</feature>
<dbReference type="EMBL" id="JAUSVM010000001">
    <property type="protein sequence ID" value="MDQ0424073.1"/>
    <property type="molecule type" value="Genomic_DNA"/>
</dbReference>
<dbReference type="PANTHER" id="PTHR23028:SF53">
    <property type="entry name" value="ACYL_TRANSF_3 DOMAIN-CONTAINING PROTEIN"/>
    <property type="match status" value="1"/>
</dbReference>
<dbReference type="PANTHER" id="PTHR23028">
    <property type="entry name" value="ACETYLTRANSFERASE"/>
    <property type="match status" value="1"/>
</dbReference>
<protein>
    <submittedName>
        <fullName evidence="3">Peptidoglycan/LPS O-acetylase OafA/YrhL</fullName>
    </submittedName>
</protein>
<feature type="transmembrane region" description="Helical" evidence="1">
    <location>
        <begin position="247"/>
        <end position="266"/>
    </location>
</feature>
<dbReference type="RefSeq" id="WP_070318372.1">
    <property type="nucleotide sequence ID" value="NZ_JAUSVM010000001.1"/>
</dbReference>
<dbReference type="Proteomes" id="UP001240250">
    <property type="component" value="Unassembled WGS sequence"/>
</dbReference>
<sequence>MHRASRSADQPAGAPHGRLDALTGLRFLAALVVVVFHLSLNRFFLDAPALVDPLQGVLRNGGWLGVTFFFVLSGFVLTWSARPGDTPGRFLWRRVAKIVPNHVVTFAVALAVAGLGGALVWEAGANLLLLHSWVPRDTAFFSINHPSWSLSAEMVFYALFPVTLPLVARVPRRHLVTAGAALVVVVVLLPLVARQLPVGAVFGPAHAQSPLLGASVLQVWSVYAFPLVRFLEFALGMLAARAVREGALPRVPVVVALGLVAAGYLLSLVVPVLWTLDAVFVLPVTALVVAVAQAPTPPAVLTTPLAVRLGEISFALYMVHDIVLTATRRFVPAAGLPPLGAALLVALVLAVSLGAAWALWRWVETPANTRLRALRLPSRDARRRPAAPAAPAVPAVVPLTVPATASSQEV</sequence>